<comment type="similarity">
    <text evidence="2 6">Belongs to the trans-sulfuration enzymes family.</text>
</comment>
<evidence type="ECO:0000256" key="3">
    <source>
        <dbReference type="ARBA" id="ARBA00022679"/>
    </source>
</evidence>
<dbReference type="GO" id="GO:0030170">
    <property type="term" value="F:pyridoxal phosphate binding"/>
    <property type="evidence" value="ECO:0007669"/>
    <property type="project" value="InterPro"/>
</dbReference>
<evidence type="ECO:0000313" key="7">
    <source>
        <dbReference type="EMBL" id="KAG9241101.1"/>
    </source>
</evidence>
<dbReference type="InterPro" id="IPR000277">
    <property type="entry name" value="Cys/Met-Metab_PyrdxlP-dep_enz"/>
</dbReference>
<organism evidence="7 8">
    <name type="scientific">Calycina marina</name>
    <dbReference type="NCBI Taxonomy" id="1763456"/>
    <lineage>
        <taxon>Eukaryota</taxon>
        <taxon>Fungi</taxon>
        <taxon>Dikarya</taxon>
        <taxon>Ascomycota</taxon>
        <taxon>Pezizomycotina</taxon>
        <taxon>Leotiomycetes</taxon>
        <taxon>Helotiales</taxon>
        <taxon>Pezizellaceae</taxon>
        <taxon>Calycina</taxon>
    </lineage>
</organism>
<evidence type="ECO:0000256" key="5">
    <source>
        <dbReference type="PIRSR" id="PIRSR001434-2"/>
    </source>
</evidence>
<dbReference type="NCBIfam" id="TIGR01326">
    <property type="entry name" value="OAH_OAS_sulfhy"/>
    <property type="match status" value="1"/>
</dbReference>
<dbReference type="Pfam" id="PF01053">
    <property type="entry name" value="Cys_Met_Meta_PP"/>
    <property type="match status" value="1"/>
</dbReference>
<dbReference type="GO" id="GO:0005737">
    <property type="term" value="C:cytoplasm"/>
    <property type="evidence" value="ECO:0007669"/>
    <property type="project" value="TreeGrafter"/>
</dbReference>
<accession>A0A9P7YWN2</accession>
<keyword evidence="4 5" id="KW-0663">Pyridoxal phosphate</keyword>
<dbReference type="Gene3D" id="3.40.640.10">
    <property type="entry name" value="Type I PLP-dependent aspartate aminotransferase-like (Major domain)"/>
    <property type="match status" value="1"/>
</dbReference>
<evidence type="ECO:0000256" key="2">
    <source>
        <dbReference type="ARBA" id="ARBA00009077"/>
    </source>
</evidence>
<dbReference type="GO" id="GO:0019346">
    <property type="term" value="P:transsulfuration"/>
    <property type="evidence" value="ECO:0007669"/>
    <property type="project" value="InterPro"/>
</dbReference>
<evidence type="ECO:0000256" key="1">
    <source>
        <dbReference type="ARBA" id="ARBA00001933"/>
    </source>
</evidence>
<dbReference type="SUPFAM" id="SSF53383">
    <property type="entry name" value="PLP-dependent transferases"/>
    <property type="match status" value="1"/>
</dbReference>
<name>A0A9P7YWN2_9HELO</name>
<protein>
    <submittedName>
        <fullName evidence="7">Homocysteine synthase CysD</fullName>
    </submittedName>
</protein>
<dbReference type="InterPro" id="IPR006235">
    <property type="entry name" value="OAc-hSer/O-AcSer_sulfhydrylase"/>
</dbReference>
<dbReference type="InterPro" id="IPR015424">
    <property type="entry name" value="PyrdxlP-dep_Trfase"/>
</dbReference>
<dbReference type="InterPro" id="IPR054542">
    <property type="entry name" value="Cys_met_metab_PP"/>
</dbReference>
<dbReference type="CDD" id="cd00614">
    <property type="entry name" value="CGS_like"/>
    <property type="match status" value="1"/>
</dbReference>
<evidence type="ECO:0000256" key="4">
    <source>
        <dbReference type="ARBA" id="ARBA00022898"/>
    </source>
</evidence>
<dbReference type="GO" id="GO:0004124">
    <property type="term" value="F:cysteine synthase activity"/>
    <property type="evidence" value="ECO:0007669"/>
    <property type="project" value="TreeGrafter"/>
</dbReference>
<proteinExistence type="inferred from homology"/>
<sequence length="433" mass="46894">MGEQPQWTNFETLQLHAGHTPDSTTNARAVPIYATTSYTFNDSAHAARLFGLKEFGNIYSRIMNPTVDVFEKRIAALEGGIAAVAASSGQAAQFMAFSALAHAGDNIISTTNIYGGTYNQLKVFLPRLGINTKFVDGDKPENFAAAIDEKTKAIFIESIGNPKYNIPDFEAIAKIAHDHGIPLVVDNTFGAGGYFVRPIEHGADIVVHSATKWIGGHGTTIGGVVVDSGKFDWGKHGKRFPEMVEPSPGYHGLKFWDTFGPAAFALRVRVDILRDLGSTLNPFAAFQLIQGVETLSLRAERHAYNALKLAHWLQSNSNVSWVSYPGLESHPSHELAKKYLKRGFGGVLSFGAKGDGAQVVDCFKLISNLANVGDSKTLAIHPWSTTHEQLNDEEKMSSGVTDDLIRISVGTENIEDIIADFEQSFAAASTPAV</sequence>
<dbReference type="PANTHER" id="PTHR43797">
    <property type="entry name" value="HOMOCYSTEINE/CYSTEINE SYNTHASE"/>
    <property type="match status" value="1"/>
</dbReference>
<comment type="cofactor">
    <cofactor evidence="1 6">
        <name>pyridoxal 5'-phosphate</name>
        <dbReference type="ChEBI" id="CHEBI:597326"/>
    </cofactor>
</comment>
<dbReference type="GO" id="GO:0003961">
    <property type="term" value="F:O-acetylhomoserine aminocarboxypropyltransferase activity"/>
    <property type="evidence" value="ECO:0007669"/>
    <property type="project" value="TreeGrafter"/>
</dbReference>
<dbReference type="EMBL" id="MU254272">
    <property type="protein sequence ID" value="KAG9241101.1"/>
    <property type="molecule type" value="Genomic_DNA"/>
</dbReference>
<keyword evidence="8" id="KW-1185">Reference proteome</keyword>
<evidence type="ECO:0000256" key="6">
    <source>
        <dbReference type="RuleBase" id="RU362118"/>
    </source>
</evidence>
<evidence type="ECO:0000313" key="8">
    <source>
        <dbReference type="Proteomes" id="UP000887226"/>
    </source>
</evidence>
<dbReference type="Proteomes" id="UP000887226">
    <property type="component" value="Unassembled WGS sequence"/>
</dbReference>
<feature type="modified residue" description="N6-(pyridoxal phosphate)lysine" evidence="5">
    <location>
        <position position="212"/>
    </location>
</feature>
<dbReference type="GO" id="GO:0006535">
    <property type="term" value="P:cysteine biosynthetic process from serine"/>
    <property type="evidence" value="ECO:0007669"/>
    <property type="project" value="TreeGrafter"/>
</dbReference>
<dbReference type="OrthoDB" id="3512640at2759"/>
<dbReference type="InterPro" id="IPR015422">
    <property type="entry name" value="PyrdxlP-dep_Trfase_small"/>
</dbReference>
<gene>
    <name evidence="7" type="ORF">BJ878DRAFT_522455</name>
</gene>
<dbReference type="AlphaFoldDB" id="A0A9P7YWN2"/>
<keyword evidence="3" id="KW-0808">Transferase</keyword>
<dbReference type="GO" id="GO:0071269">
    <property type="term" value="P:L-homocysteine biosynthetic process"/>
    <property type="evidence" value="ECO:0007669"/>
    <property type="project" value="TreeGrafter"/>
</dbReference>
<dbReference type="FunFam" id="3.40.640.10:FF:000035">
    <property type="entry name" value="O-succinylhomoserine sulfhydrylase"/>
    <property type="match status" value="1"/>
</dbReference>
<dbReference type="PROSITE" id="PS00868">
    <property type="entry name" value="CYS_MET_METAB_PP"/>
    <property type="match status" value="1"/>
</dbReference>
<dbReference type="PIRSF" id="PIRSF001434">
    <property type="entry name" value="CGS"/>
    <property type="match status" value="1"/>
</dbReference>
<dbReference type="PANTHER" id="PTHR43797:SF2">
    <property type="entry name" value="HOMOCYSTEINE_CYSTEINE SYNTHASE"/>
    <property type="match status" value="1"/>
</dbReference>
<comment type="caution">
    <text evidence="7">The sequence shown here is derived from an EMBL/GenBank/DDBJ whole genome shotgun (WGS) entry which is preliminary data.</text>
</comment>
<dbReference type="InterPro" id="IPR015421">
    <property type="entry name" value="PyrdxlP-dep_Trfase_major"/>
</dbReference>
<reference evidence="7" key="1">
    <citation type="journal article" date="2021" name="IMA Fungus">
        <title>Genomic characterization of three marine fungi, including Emericellopsis atlantica sp. nov. with signatures of a generalist lifestyle and marine biomass degradation.</title>
        <authorList>
            <person name="Hagestad O.C."/>
            <person name="Hou L."/>
            <person name="Andersen J.H."/>
            <person name="Hansen E.H."/>
            <person name="Altermark B."/>
            <person name="Li C."/>
            <person name="Kuhnert E."/>
            <person name="Cox R.J."/>
            <person name="Crous P.W."/>
            <person name="Spatafora J.W."/>
            <person name="Lail K."/>
            <person name="Amirebrahimi M."/>
            <person name="Lipzen A."/>
            <person name="Pangilinan J."/>
            <person name="Andreopoulos W."/>
            <person name="Hayes R.D."/>
            <person name="Ng V."/>
            <person name="Grigoriev I.V."/>
            <person name="Jackson S.A."/>
            <person name="Sutton T.D.S."/>
            <person name="Dobson A.D.W."/>
            <person name="Rama T."/>
        </authorList>
    </citation>
    <scope>NUCLEOTIDE SEQUENCE</scope>
    <source>
        <strain evidence="7">TRa3180A</strain>
    </source>
</reference>
<dbReference type="Gene3D" id="3.90.1150.10">
    <property type="entry name" value="Aspartate Aminotransferase, domain 1"/>
    <property type="match status" value="1"/>
</dbReference>